<dbReference type="PaxDb" id="55529-EKX42897"/>
<feature type="coiled-coil region" evidence="1">
    <location>
        <begin position="181"/>
        <end position="233"/>
    </location>
</feature>
<keyword evidence="5" id="KW-1185">Reference proteome</keyword>
<dbReference type="Proteomes" id="UP000011087">
    <property type="component" value="Unassembled WGS sequence"/>
</dbReference>
<organism evidence="3">
    <name type="scientific">Guillardia theta (strain CCMP2712)</name>
    <name type="common">Cryptophyte</name>
    <dbReference type="NCBI Taxonomy" id="905079"/>
    <lineage>
        <taxon>Eukaryota</taxon>
        <taxon>Cryptophyceae</taxon>
        <taxon>Pyrenomonadales</taxon>
        <taxon>Geminigeraceae</taxon>
        <taxon>Guillardia</taxon>
    </lineage>
</organism>
<evidence type="ECO:0000313" key="3">
    <source>
        <dbReference type="EMBL" id="EKX42897.1"/>
    </source>
</evidence>
<name>L1J3L6_GUITC</name>
<protein>
    <submittedName>
        <fullName evidence="3 4">Uncharacterized protein</fullName>
    </submittedName>
</protein>
<proteinExistence type="predicted"/>
<dbReference type="KEGG" id="gtt:GUITHDRAFT_111264"/>
<dbReference type="EMBL" id="JH993014">
    <property type="protein sequence ID" value="EKX42897.1"/>
    <property type="molecule type" value="Genomic_DNA"/>
</dbReference>
<evidence type="ECO:0000313" key="4">
    <source>
        <dbReference type="EnsemblProtists" id="EKX42897"/>
    </source>
</evidence>
<evidence type="ECO:0000313" key="5">
    <source>
        <dbReference type="Proteomes" id="UP000011087"/>
    </source>
</evidence>
<gene>
    <name evidence="3" type="ORF">GUITHDRAFT_111264</name>
</gene>
<dbReference type="EnsemblProtists" id="EKX42897">
    <property type="protein sequence ID" value="EKX42897"/>
    <property type="gene ID" value="GUITHDRAFT_111264"/>
</dbReference>
<dbReference type="RefSeq" id="XP_005829877.1">
    <property type="nucleotide sequence ID" value="XM_005829820.1"/>
</dbReference>
<dbReference type="GeneID" id="17299411"/>
<dbReference type="HOGENOM" id="CLU_817485_0_0_1"/>
<reference evidence="5" key="2">
    <citation type="submission" date="2012-11" db="EMBL/GenBank/DDBJ databases">
        <authorList>
            <person name="Kuo A."/>
            <person name="Curtis B.A."/>
            <person name="Tanifuji G."/>
            <person name="Burki F."/>
            <person name="Gruber A."/>
            <person name="Irimia M."/>
            <person name="Maruyama S."/>
            <person name="Arias M.C."/>
            <person name="Ball S.G."/>
            <person name="Gile G.H."/>
            <person name="Hirakawa Y."/>
            <person name="Hopkins J.F."/>
            <person name="Rensing S.A."/>
            <person name="Schmutz J."/>
            <person name="Symeonidi A."/>
            <person name="Elias M."/>
            <person name="Eveleigh R.J."/>
            <person name="Herman E.K."/>
            <person name="Klute M.J."/>
            <person name="Nakayama T."/>
            <person name="Obornik M."/>
            <person name="Reyes-Prieto A."/>
            <person name="Armbrust E.V."/>
            <person name="Aves S.J."/>
            <person name="Beiko R.G."/>
            <person name="Coutinho P."/>
            <person name="Dacks J.B."/>
            <person name="Durnford D.G."/>
            <person name="Fast N.M."/>
            <person name="Green B.R."/>
            <person name="Grisdale C."/>
            <person name="Hempe F."/>
            <person name="Henrissat B."/>
            <person name="Hoppner M.P."/>
            <person name="Ishida K.-I."/>
            <person name="Kim E."/>
            <person name="Koreny L."/>
            <person name="Kroth P.G."/>
            <person name="Liu Y."/>
            <person name="Malik S.-B."/>
            <person name="Maier U.G."/>
            <person name="McRose D."/>
            <person name="Mock T."/>
            <person name="Neilson J.A."/>
            <person name="Onodera N.T."/>
            <person name="Poole A.M."/>
            <person name="Pritham E.J."/>
            <person name="Richards T.A."/>
            <person name="Rocap G."/>
            <person name="Roy S.W."/>
            <person name="Sarai C."/>
            <person name="Schaack S."/>
            <person name="Shirato S."/>
            <person name="Slamovits C.H."/>
            <person name="Spencer D.F."/>
            <person name="Suzuki S."/>
            <person name="Worden A.Z."/>
            <person name="Zauner S."/>
            <person name="Barry K."/>
            <person name="Bell C."/>
            <person name="Bharti A.K."/>
            <person name="Crow J.A."/>
            <person name="Grimwood J."/>
            <person name="Kramer R."/>
            <person name="Lindquist E."/>
            <person name="Lucas S."/>
            <person name="Salamov A."/>
            <person name="McFadden G.I."/>
            <person name="Lane C.E."/>
            <person name="Keeling P.J."/>
            <person name="Gray M.W."/>
            <person name="Grigoriev I.V."/>
            <person name="Archibald J.M."/>
        </authorList>
    </citation>
    <scope>NUCLEOTIDE SEQUENCE</scope>
    <source>
        <strain evidence="5">CCMP2712</strain>
    </source>
</reference>
<evidence type="ECO:0000256" key="1">
    <source>
        <dbReference type="SAM" id="Coils"/>
    </source>
</evidence>
<keyword evidence="1" id="KW-0175">Coiled coil</keyword>
<sequence>MQGAGTLLESWSIVNDELLQEALDDAEISQQQQQIKLQNLDLMLAHVLQSLAFLSPRLVSGSSDIFQMEATVPCVEKSLEAVDANLTSRAAKRTRDVGVDAGQESSLEDSRTNAKIIEKMEELMERNLMMEEMDDDSEEFVPPAHLSDKIEKIMRAIGKKQATEVNAQEEDSESDTQKEEKATLDRMKSILEQKVEALTLENVTLKTSMARASEQNEDTVRRLQNKIDQLMAERYADDKIQHARLETIKELQSMLKFNTAFETKKSSLFSQVEDMMSARATSDSQPDLQLRIDQLESLRQADMEYIAELEDKVIFQKKKILQLESLLLQPRAPDESQSMR</sequence>
<reference evidence="3 5" key="1">
    <citation type="journal article" date="2012" name="Nature">
        <title>Algal genomes reveal evolutionary mosaicism and the fate of nucleomorphs.</title>
        <authorList>
            <consortium name="DOE Joint Genome Institute"/>
            <person name="Curtis B.A."/>
            <person name="Tanifuji G."/>
            <person name="Burki F."/>
            <person name="Gruber A."/>
            <person name="Irimia M."/>
            <person name="Maruyama S."/>
            <person name="Arias M.C."/>
            <person name="Ball S.G."/>
            <person name="Gile G.H."/>
            <person name="Hirakawa Y."/>
            <person name="Hopkins J.F."/>
            <person name="Kuo A."/>
            <person name="Rensing S.A."/>
            <person name="Schmutz J."/>
            <person name="Symeonidi A."/>
            <person name="Elias M."/>
            <person name="Eveleigh R.J."/>
            <person name="Herman E.K."/>
            <person name="Klute M.J."/>
            <person name="Nakayama T."/>
            <person name="Obornik M."/>
            <person name="Reyes-Prieto A."/>
            <person name="Armbrust E.V."/>
            <person name="Aves S.J."/>
            <person name="Beiko R.G."/>
            <person name="Coutinho P."/>
            <person name="Dacks J.B."/>
            <person name="Durnford D.G."/>
            <person name="Fast N.M."/>
            <person name="Green B.R."/>
            <person name="Grisdale C.J."/>
            <person name="Hempel F."/>
            <person name="Henrissat B."/>
            <person name="Hoppner M.P."/>
            <person name="Ishida K."/>
            <person name="Kim E."/>
            <person name="Koreny L."/>
            <person name="Kroth P.G."/>
            <person name="Liu Y."/>
            <person name="Malik S.B."/>
            <person name="Maier U.G."/>
            <person name="McRose D."/>
            <person name="Mock T."/>
            <person name="Neilson J.A."/>
            <person name="Onodera N.T."/>
            <person name="Poole A.M."/>
            <person name="Pritham E.J."/>
            <person name="Richards T.A."/>
            <person name="Rocap G."/>
            <person name="Roy S.W."/>
            <person name="Sarai C."/>
            <person name="Schaack S."/>
            <person name="Shirato S."/>
            <person name="Slamovits C.H."/>
            <person name="Spencer D.F."/>
            <person name="Suzuki S."/>
            <person name="Worden A.Z."/>
            <person name="Zauner S."/>
            <person name="Barry K."/>
            <person name="Bell C."/>
            <person name="Bharti A.K."/>
            <person name="Crow J.A."/>
            <person name="Grimwood J."/>
            <person name="Kramer R."/>
            <person name="Lindquist E."/>
            <person name="Lucas S."/>
            <person name="Salamov A."/>
            <person name="McFadden G.I."/>
            <person name="Lane C.E."/>
            <person name="Keeling P.J."/>
            <person name="Gray M.W."/>
            <person name="Grigoriev I.V."/>
            <person name="Archibald J.M."/>
        </authorList>
    </citation>
    <scope>NUCLEOTIDE SEQUENCE</scope>
    <source>
        <strain evidence="3 5">CCMP2712</strain>
    </source>
</reference>
<accession>L1J3L6</accession>
<feature type="region of interest" description="Disordered" evidence="2">
    <location>
        <begin position="161"/>
        <end position="181"/>
    </location>
</feature>
<feature type="coiled-coil region" evidence="1">
    <location>
        <begin position="292"/>
        <end position="326"/>
    </location>
</feature>
<reference evidence="4" key="3">
    <citation type="submission" date="2015-06" db="UniProtKB">
        <authorList>
            <consortium name="EnsemblProtists"/>
        </authorList>
    </citation>
    <scope>IDENTIFICATION</scope>
</reference>
<evidence type="ECO:0000256" key="2">
    <source>
        <dbReference type="SAM" id="MobiDB-lite"/>
    </source>
</evidence>
<dbReference type="AlphaFoldDB" id="L1J3L6"/>